<dbReference type="RefSeq" id="WP_140922661.1">
    <property type="nucleotide sequence ID" value="NZ_VHIZ01000002.1"/>
</dbReference>
<dbReference type="EMBL" id="VHIZ01000002">
    <property type="protein sequence ID" value="TPV35137.1"/>
    <property type="molecule type" value="Genomic_DNA"/>
</dbReference>
<reference evidence="1 2" key="1">
    <citation type="submission" date="2019-06" db="EMBL/GenBank/DDBJ databases">
        <title>Taxogenomics and systematics of the genus Pantoea.</title>
        <authorList>
            <person name="Tambong J.T."/>
        </authorList>
    </citation>
    <scope>NUCLEOTIDE SEQUENCE [LARGE SCALE GENOMIC DNA]</scope>
    <source>
        <strain evidence="1 2">LMG 2558</strain>
    </source>
</reference>
<evidence type="ECO:0000313" key="2">
    <source>
        <dbReference type="Proteomes" id="UP000316142"/>
    </source>
</evidence>
<evidence type="ECO:0000313" key="1">
    <source>
        <dbReference type="EMBL" id="TPV35137.1"/>
    </source>
</evidence>
<organism evidence="1 2">
    <name type="scientific">Pantoea anthophila</name>
    <dbReference type="NCBI Taxonomy" id="470931"/>
    <lineage>
        <taxon>Bacteria</taxon>
        <taxon>Pseudomonadati</taxon>
        <taxon>Pseudomonadota</taxon>
        <taxon>Gammaproteobacteria</taxon>
        <taxon>Enterobacterales</taxon>
        <taxon>Erwiniaceae</taxon>
        <taxon>Pantoea</taxon>
    </lineage>
</organism>
<dbReference type="Proteomes" id="UP000316142">
    <property type="component" value="Unassembled WGS sequence"/>
</dbReference>
<sequence length="97" mass="11121">MRDIKQEFDQFWDGVSDIVISLIHSDYPSTDTFLSNFAFVKERYFKFNDTLSPEDRTWLAENHLPDFVELLQCSTAIAAISATLEHVTRPQAGTAIH</sequence>
<keyword evidence="2" id="KW-1185">Reference proteome</keyword>
<accession>A0ABY2ZHI6</accession>
<protein>
    <submittedName>
        <fullName evidence="1">Uncharacterized protein</fullName>
    </submittedName>
</protein>
<gene>
    <name evidence="1" type="ORF">FJW00_00060</name>
</gene>
<comment type="caution">
    <text evidence="1">The sequence shown here is derived from an EMBL/GenBank/DDBJ whole genome shotgun (WGS) entry which is preliminary data.</text>
</comment>
<proteinExistence type="predicted"/>
<name>A0ABY2ZHI6_9GAMM</name>